<dbReference type="CDD" id="cd06267">
    <property type="entry name" value="PBP1_LacI_sugar_binding-like"/>
    <property type="match status" value="1"/>
</dbReference>
<evidence type="ECO:0000256" key="3">
    <source>
        <dbReference type="ARBA" id="ARBA00023163"/>
    </source>
</evidence>
<dbReference type="EMBL" id="CP063362">
    <property type="protein sequence ID" value="QRG06326.1"/>
    <property type="molecule type" value="Genomic_DNA"/>
</dbReference>
<keyword evidence="1" id="KW-0805">Transcription regulation</keyword>
<keyword evidence="2 5" id="KW-0238">DNA-binding</keyword>
<evidence type="ECO:0000256" key="1">
    <source>
        <dbReference type="ARBA" id="ARBA00023015"/>
    </source>
</evidence>
<dbReference type="RefSeq" id="WP_203193234.1">
    <property type="nucleotide sequence ID" value="NZ_CP063362.1"/>
</dbReference>
<dbReference type="SMART" id="SM00354">
    <property type="entry name" value="HTH_LACI"/>
    <property type="match status" value="1"/>
</dbReference>
<reference evidence="5 6" key="1">
    <citation type="submission" date="2020-10" db="EMBL/GenBank/DDBJ databases">
        <title>Degradation of 1,4-Dioxane by Xanthobacter sp. YN2, via a Novel Group-2 Soluble Di-Iron Monooxygenase.</title>
        <authorList>
            <person name="Ma F."/>
            <person name="Wang Y."/>
            <person name="Yang J."/>
            <person name="Guo H."/>
            <person name="Su D."/>
            <person name="Yu L."/>
        </authorList>
    </citation>
    <scope>NUCLEOTIDE SEQUENCE [LARGE SCALE GENOMIC DNA]</scope>
    <source>
        <strain evidence="5 6">YN2</strain>
    </source>
</reference>
<evidence type="ECO:0000259" key="4">
    <source>
        <dbReference type="PROSITE" id="PS50932"/>
    </source>
</evidence>
<dbReference type="InterPro" id="IPR000843">
    <property type="entry name" value="HTH_LacI"/>
</dbReference>
<evidence type="ECO:0000313" key="6">
    <source>
        <dbReference type="Proteomes" id="UP000596427"/>
    </source>
</evidence>
<name>A0A974SHI6_9HYPH</name>
<accession>A0A974SHI6</accession>
<protein>
    <submittedName>
        <fullName evidence="5">LacI family DNA-binding transcriptional regulator</fullName>
    </submittedName>
</protein>
<sequence length="343" mass="36070">MARQDQQRLASPATLADVARVAGVDMSTASRVLRGDSAQRVREETRDRIIKVAEELAYRPNSLARGLRTARTYTLGMVVPQLDNPVFAAAIRGAELAATALGYSLLISHREPGATATTIAKLSQTNRVDGLLVASLDDDAVLRTDLAAAQVPFVLMNRVLPGAPLSVVLDSRAAARKAVDHLVGLGHRRIAHLAGRDQGFNAAQRLEGYRDGLAAAGIGFDEALVAIAGYTAEGGAEAMRQLMPQKPTAVLAATLVSAAGAMSELHAAGWRIPQDISVAGLHDAPVARLLYPSLTTVMMPTEEMGRLAATLLVRRLAGEHPVPVPPLPPGALIARASTGPVPR</sequence>
<dbReference type="Gene3D" id="1.10.260.40">
    <property type="entry name" value="lambda repressor-like DNA-binding domains"/>
    <property type="match status" value="1"/>
</dbReference>
<dbReference type="AlphaFoldDB" id="A0A974SHI6"/>
<evidence type="ECO:0000256" key="2">
    <source>
        <dbReference type="ARBA" id="ARBA00023125"/>
    </source>
</evidence>
<dbReference type="GO" id="GO:0000976">
    <property type="term" value="F:transcription cis-regulatory region binding"/>
    <property type="evidence" value="ECO:0007669"/>
    <property type="project" value="TreeGrafter"/>
</dbReference>
<dbReference type="PANTHER" id="PTHR30146">
    <property type="entry name" value="LACI-RELATED TRANSCRIPTIONAL REPRESSOR"/>
    <property type="match status" value="1"/>
</dbReference>
<gene>
    <name evidence="5" type="ORF">EZH22_25775</name>
</gene>
<evidence type="ECO:0000313" key="5">
    <source>
        <dbReference type="EMBL" id="QRG06326.1"/>
    </source>
</evidence>
<dbReference type="GO" id="GO:0003700">
    <property type="term" value="F:DNA-binding transcription factor activity"/>
    <property type="evidence" value="ECO:0007669"/>
    <property type="project" value="TreeGrafter"/>
</dbReference>
<dbReference type="PANTHER" id="PTHR30146:SF109">
    <property type="entry name" value="HTH-TYPE TRANSCRIPTIONAL REGULATOR GALS"/>
    <property type="match status" value="1"/>
</dbReference>
<dbReference type="InterPro" id="IPR028082">
    <property type="entry name" value="Peripla_BP_I"/>
</dbReference>
<proteinExistence type="predicted"/>
<dbReference type="Pfam" id="PF13377">
    <property type="entry name" value="Peripla_BP_3"/>
    <property type="match status" value="1"/>
</dbReference>
<dbReference type="InterPro" id="IPR046335">
    <property type="entry name" value="LacI/GalR-like_sensor"/>
</dbReference>
<dbReference type="PROSITE" id="PS50932">
    <property type="entry name" value="HTH_LACI_2"/>
    <property type="match status" value="1"/>
</dbReference>
<dbReference type="InterPro" id="IPR010982">
    <property type="entry name" value="Lambda_DNA-bd_dom_sf"/>
</dbReference>
<dbReference type="Pfam" id="PF00356">
    <property type="entry name" value="LacI"/>
    <property type="match status" value="1"/>
</dbReference>
<keyword evidence="6" id="KW-1185">Reference proteome</keyword>
<feature type="domain" description="HTH lacI-type" evidence="4">
    <location>
        <begin position="13"/>
        <end position="69"/>
    </location>
</feature>
<dbReference type="CDD" id="cd01392">
    <property type="entry name" value="HTH_LacI"/>
    <property type="match status" value="1"/>
</dbReference>
<organism evidence="5 6">
    <name type="scientific">Xanthobacter dioxanivorans</name>
    <dbReference type="NCBI Taxonomy" id="2528964"/>
    <lineage>
        <taxon>Bacteria</taxon>
        <taxon>Pseudomonadati</taxon>
        <taxon>Pseudomonadota</taxon>
        <taxon>Alphaproteobacteria</taxon>
        <taxon>Hyphomicrobiales</taxon>
        <taxon>Xanthobacteraceae</taxon>
        <taxon>Xanthobacter</taxon>
    </lineage>
</organism>
<keyword evidence="3" id="KW-0804">Transcription</keyword>
<dbReference type="KEGG" id="xdi:EZH22_25775"/>
<dbReference type="SUPFAM" id="SSF53822">
    <property type="entry name" value="Periplasmic binding protein-like I"/>
    <property type="match status" value="1"/>
</dbReference>
<dbReference type="Gene3D" id="3.40.50.2300">
    <property type="match status" value="2"/>
</dbReference>
<dbReference type="Proteomes" id="UP000596427">
    <property type="component" value="Chromosome"/>
</dbReference>
<dbReference type="SUPFAM" id="SSF47413">
    <property type="entry name" value="lambda repressor-like DNA-binding domains"/>
    <property type="match status" value="1"/>
</dbReference>